<dbReference type="NCBIfam" id="TIGR00700">
    <property type="entry name" value="GABAtrnsam"/>
    <property type="match status" value="1"/>
</dbReference>
<dbReference type="InterPro" id="IPR050103">
    <property type="entry name" value="Class-III_PLP-dep_AT"/>
</dbReference>
<evidence type="ECO:0000256" key="2">
    <source>
        <dbReference type="ARBA" id="ARBA00001933"/>
    </source>
</evidence>
<comment type="catalytic activity">
    <reaction evidence="1">
        <text>(S)-3-amino-2-methylpropanoate + 2-oxoglutarate = 2-methyl-3-oxopropanoate + L-glutamate</text>
        <dbReference type="Rhea" id="RHEA:13993"/>
        <dbReference type="ChEBI" id="CHEBI:16810"/>
        <dbReference type="ChEBI" id="CHEBI:29985"/>
        <dbReference type="ChEBI" id="CHEBI:57700"/>
        <dbReference type="ChEBI" id="CHEBI:58655"/>
        <dbReference type="EC" id="2.6.1.22"/>
    </reaction>
</comment>
<dbReference type="GO" id="GO:0009448">
    <property type="term" value="P:gamma-aminobutyric acid metabolic process"/>
    <property type="evidence" value="ECO:0007669"/>
    <property type="project" value="InterPro"/>
</dbReference>
<comment type="caution">
    <text evidence="17">The sequence shown here is derived from an EMBL/GenBank/DDBJ whole genome shotgun (WGS) entry which is preliminary data.</text>
</comment>
<dbReference type="GO" id="GO:0042802">
    <property type="term" value="F:identical protein binding"/>
    <property type="evidence" value="ECO:0007669"/>
    <property type="project" value="TreeGrafter"/>
</dbReference>
<dbReference type="GO" id="GO:0030170">
    <property type="term" value="F:pyridoxal phosphate binding"/>
    <property type="evidence" value="ECO:0007669"/>
    <property type="project" value="InterPro"/>
</dbReference>
<dbReference type="EMBL" id="LYPC01000022">
    <property type="protein sequence ID" value="OCT13494.1"/>
    <property type="molecule type" value="Genomic_DNA"/>
</dbReference>
<dbReference type="NCBIfam" id="NF005376">
    <property type="entry name" value="PRK06918.1"/>
    <property type="match status" value="1"/>
</dbReference>
<evidence type="ECO:0000256" key="9">
    <source>
        <dbReference type="ARBA" id="ARBA00022898"/>
    </source>
</evidence>
<evidence type="ECO:0000256" key="11">
    <source>
        <dbReference type="ARBA" id="ARBA00030204"/>
    </source>
</evidence>
<evidence type="ECO:0000256" key="4">
    <source>
        <dbReference type="ARBA" id="ARBA00008954"/>
    </source>
</evidence>
<evidence type="ECO:0000256" key="15">
    <source>
        <dbReference type="ARBA" id="ARBA00050054"/>
    </source>
</evidence>
<evidence type="ECO:0000256" key="7">
    <source>
        <dbReference type="ARBA" id="ARBA00022576"/>
    </source>
</evidence>
<dbReference type="PIRSF" id="PIRSF000521">
    <property type="entry name" value="Transaminase_4ab_Lys_Orn"/>
    <property type="match status" value="1"/>
</dbReference>
<evidence type="ECO:0000256" key="10">
    <source>
        <dbReference type="ARBA" id="ARBA00029760"/>
    </source>
</evidence>
<dbReference type="EC" id="2.6.1.22" evidence="5"/>
<comment type="similarity">
    <text evidence="4 16">Belongs to the class-III pyridoxal-phosphate-dependent aminotransferase family.</text>
</comment>
<protein>
    <recommendedName>
        <fullName evidence="12">(S)-3-amino-2-methylpropionate transaminase</fullName>
        <ecNumber evidence="6">2.6.1.19</ecNumber>
        <ecNumber evidence="5">2.6.1.22</ecNumber>
    </recommendedName>
    <alternativeName>
        <fullName evidence="13">GABA aminotransferase</fullName>
    </alternativeName>
    <alternativeName>
        <fullName evidence="11">Gamma-amino-N-butyrate transaminase</fullName>
    </alternativeName>
    <alternativeName>
        <fullName evidence="15">Glutamate:succinic semialdehyde transaminase</fullName>
    </alternativeName>
    <alternativeName>
        <fullName evidence="10">L-AIBAT</fullName>
    </alternativeName>
</protein>
<comment type="catalytic activity">
    <reaction evidence="14">
        <text>4-aminobutanoate + 2-oxoglutarate = succinate semialdehyde + L-glutamate</text>
        <dbReference type="Rhea" id="RHEA:23352"/>
        <dbReference type="ChEBI" id="CHEBI:16810"/>
        <dbReference type="ChEBI" id="CHEBI:29985"/>
        <dbReference type="ChEBI" id="CHEBI:57706"/>
        <dbReference type="ChEBI" id="CHEBI:59888"/>
        <dbReference type="EC" id="2.6.1.19"/>
    </reaction>
</comment>
<dbReference type="STRING" id="512399.A8709_18000"/>
<sequence>MDQKPKRTTFIEMKTAIPGPRAQELLARRMASIPRGPFNTVSTFAAKGEGALLTDVDGNTFIDLAGAIGSLNVGHCPPKVVEALKDQLEHYLHPCFHVMMYEPYVALAEKLNAITPGDHAKKTFFLNSGAEAVENAVKIARKCTGRRAVISFERGFHGRTYMAMSLTSKVKPYKHGFGPFAPDTYRMPYPYYYRVPAGMSQDEVDEQLLQKFEDFFVTEVPGEDVAAIIMEPVQGEGGFVIPSVKYVQGVKAICEKYGILFIADEVQTGFGRTGKIFAMEHFGVVPDLMTMSKSIAAGLPISAVTGRAEIMDAPGVGEIGGTYGGSPLGCVAALQVIEMLEQERLAERAVQIGAAIRERFRNLQQEMDCIGDVRTLGAMSAIEIVKDPLTKKPDKDLTTRILQEAHQQGVIVMSAGIYSNVIRILSPLVITDEQLTEGLDVLEQAFKRCCDANKPS</sequence>
<dbReference type="Gene3D" id="3.40.640.10">
    <property type="entry name" value="Type I PLP-dependent aspartate aminotransferase-like (Major domain)"/>
    <property type="match status" value="1"/>
</dbReference>
<dbReference type="GO" id="GO:0034386">
    <property type="term" value="F:4-aminobutyrate:2-oxoglutarate transaminase activity"/>
    <property type="evidence" value="ECO:0007669"/>
    <property type="project" value="UniProtKB-EC"/>
</dbReference>
<keyword evidence="8" id="KW-0808">Transferase</keyword>
<proteinExistence type="inferred from homology"/>
<evidence type="ECO:0000256" key="12">
    <source>
        <dbReference type="ARBA" id="ARBA00030857"/>
    </source>
</evidence>
<dbReference type="InterPro" id="IPR049704">
    <property type="entry name" value="Aminotrans_3_PPA_site"/>
</dbReference>
<keyword evidence="7" id="KW-0032">Aminotransferase</keyword>
<dbReference type="PANTHER" id="PTHR11986:SF58">
    <property type="entry name" value="LEUCINE_METHIONINE RACEMASE"/>
    <property type="match status" value="1"/>
</dbReference>
<evidence type="ECO:0000256" key="1">
    <source>
        <dbReference type="ARBA" id="ARBA00001750"/>
    </source>
</evidence>
<evidence type="ECO:0000256" key="16">
    <source>
        <dbReference type="RuleBase" id="RU003560"/>
    </source>
</evidence>
<reference evidence="18" key="1">
    <citation type="submission" date="2016-05" db="EMBL/GenBank/DDBJ databases">
        <title>Paenibacillus oryzae. sp. nov., isolated from the rice root.</title>
        <authorList>
            <person name="Zhang J."/>
            <person name="Zhang X."/>
        </authorList>
    </citation>
    <scope>NUCLEOTIDE SEQUENCE [LARGE SCALE GENOMIC DNA]</scope>
    <source>
        <strain evidence="18">KCTC13222</strain>
    </source>
</reference>
<dbReference type="InterPro" id="IPR004632">
    <property type="entry name" value="4NH2But_aminotransferase_bac"/>
</dbReference>
<dbReference type="InterPro" id="IPR015422">
    <property type="entry name" value="PyrdxlP-dep_Trfase_small"/>
</dbReference>
<accession>A0A1C0ZZD2</accession>
<evidence type="ECO:0000256" key="3">
    <source>
        <dbReference type="ARBA" id="ARBA00005176"/>
    </source>
</evidence>
<dbReference type="RefSeq" id="WP_065853556.1">
    <property type="nucleotide sequence ID" value="NZ_LYPC01000022.1"/>
</dbReference>
<evidence type="ECO:0000256" key="5">
    <source>
        <dbReference type="ARBA" id="ARBA00012876"/>
    </source>
</evidence>
<comment type="cofactor">
    <cofactor evidence="2">
        <name>pyridoxal 5'-phosphate</name>
        <dbReference type="ChEBI" id="CHEBI:597326"/>
    </cofactor>
</comment>
<dbReference type="PANTHER" id="PTHR11986">
    <property type="entry name" value="AMINOTRANSFERASE CLASS III"/>
    <property type="match status" value="1"/>
</dbReference>
<dbReference type="Proteomes" id="UP000093309">
    <property type="component" value="Unassembled WGS sequence"/>
</dbReference>
<dbReference type="OrthoDB" id="9807885at2"/>
<dbReference type="InterPro" id="IPR005814">
    <property type="entry name" value="Aminotrans_3"/>
</dbReference>
<gene>
    <name evidence="17" type="ORF">A8709_18000</name>
</gene>
<organism evidence="17 18">
    <name type="scientific">Paenibacillus pectinilyticus</name>
    <dbReference type="NCBI Taxonomy" id="512399"/>
    <lineage>
        <taxon>Bacteria</taxon>
        <taxon>Bacillati</taxon>
        <taxon>Bacillota</taxon>
        <taxon>Bacilli</taxon>
        <taxon>Bacillales</taxon>
        <taxon>Paenibacillaceae</taxon>
        <taxon>Paenibacillus</taxon>
    </lineage>
</organism>
<name>A0A1C0ZZD2_9BACL</name>
<comment type="pathway">
    <text evidence="3">Amino-acid degradation; 4-aminobutanoate degradation.</text>
</comment>
<evidence type="ECO:0000256" key="6">
    <source>
        <dbReference type="ARBA" id="ARBA00012912"/>
    </source>
</evidence>
<evidence type="ECO:0000256" key="8">
    <source>
        <dbReference type="ARBA" id="ARBA00022679"/>
    </source>
</evidence>
<evidence type="ECO:0000256" key="13">
    <source>
        <dbReference type="ARBA" id="ARBA00031787"/>
    </source>
</evidence>
<evidence type="ECO:0000313" key="17">
    <source>
        <dbReference type="EMBL" id="OCT13494.1"/>
    </source>
</evidence>
<dbReference type="SUPFAM" id="SSF53383">
    <property type="entry name" value="PLP-dependent transferases"/>
    <property type="match status" value="1"/>
</dbReference>
<keyword evidence="18" id="KW-1185">Reference proteome</keyword>
<evidence type="ECO:0000313" key="18">
    <source>
        <dbReference type="Proteomes" id="UP000093309"/>
    </source>
</evidence>
<dbReference type="AlphaFoldDB" id="A0A1C0ZZD2"/>
<evidence type="ECO:0000256" key="14">
    <source>
        <dbReference type="ARBA" id="ARBA00048021"/>
    </source>
</evidence>
<dbReference type="FunFam" id="3.40.640.10:FF:000013">
    <property type="entry name" value="4-aminobutyrate aminotransferase"/>
    <property type="match status" value="1"/>
</dbReference>
<dbReference type="CDD" id="cd00610">
    <property type="entry name" value="OAT_like"/>
    <property type="match status" value="1"/>
</dbReference>
<dbReference type="EC" id="2.6.1.19" evidence="6"/>
<dbReference type="GO" id="GO:0047298">
    <property type="term" value="F:(S)-3-amino-2-methylpropionate transaminase activity"/>
    <property type="evidence" value="ECO:0007669"/>
    <property type="project" value="UniProtKB-EC"/>
</dbReference>
<dbReference type="Pfam" id="PF00202">
    <property type="entry name" value="Aminotran_3"/>
    <property type="match status" value="1"/>
</dbReference>
<dbReference type="InterPro" id="IPR015424">
    <property type="entry name" value="PyrdxlP-dep_Trfase"/>
</dbReference>
<keyword evidence="9 16" id="KW-0663">Pyridoxal phosphate</keyword>
<dbReference type="InterPro" id="IPR015421">
    <property type="entry name" value="PyrdxlP-dep_Trfase_major"/>
</dbReference>
<dbReference type="PROSITE" id="PS00600">
    <property type="entry name" value="AA_TRANSFER_CLASS_3"/>
    <property type="match status" value="1"/>
</dbReference>
<dbReference type="Gene3D" id="3.90.1150.10">
    <property type="entry name" value="Aspartate Aminotransferase, domain 1"/>
    <property type="match status" value="1"/>
</dbReference>